<dbReference type="EMBL" id="WIXE01018873">
    <property type="protein sequence ID" value="KAK5970527.1"/>
    <property type="molecule type" value="Genomic_DNA"/>
</dbReference>
<evidence type="ECO:0000313" key="2">
    <source>
        <dbReference type="Proteomes" id="UP001331761"/>
    </source>
</evidence>
<proteinExistence type="predicted"/>
<dbReference type="Proteomes" id="UP001331761">
    <property type="component" value="Unassembled WGS sequence"/>
</dbReference>
<sequence length="354" mass="40139">MADNDIDREVEEMLSLEHSEDTRVTALQSQVSMLMEQVQKLSQQTAQVRSSILTIQEEVQELQKLPEQVPQMLWSDSNTRLSNKNRDDVARVVLDLSCKSCETINEEISKIDQFVEQISRWESCDWKQLITEQEEFCAQAQHDDQCMRELASMLKVASTQVVNTVKNNLAKWVEGDVMPSFQREQPMDLDRPATPAALNFRSAIQHVREGETIRPTELMRFNLAEAEQAARMQGAHDRATTAKQPRVDVGPPQEDPLHLFHPCTCNIFRTKAQAALPSLRSDLARSKPVNNMFELANVASIVLDPFWGDRRKEEELLAKDSMHLTVLGLAHAIAAHRSSCYAFSSALKEAQGKR</sequence>
<gene>
    <name evidence="1" type="ORF">GCK32_020970</name>
</gene>
<name>A0AAN8FAM1_TRICO</name>
<protein>
    <submittedName>
        <fullName evidence="1">Uncharacterized protein</fullName>
    </submittedName>
</protein>
<reference evidence="1 2" key="1">
    <citation type="submission" date="2019-10" db="EMBL/GenBank/DDBJ databases">
        <title>Assembly and Annotation for the nematode Trichostrongylus colubriformis.</title>
        <authorList>
            <person name="Martin J."/>
        </authorList>
    </citation>
    <scope>NUCLEOTIDE SEQUENCE [LARGE SCALE GENOMIC DNA]</scope>
    <source>
        <strain evidence="1">G859</strain>
        <tissue evidence="1">Whole worm</tissue>
    </source>
</reference>
<organism evidence="1 2">
    <name type="scientific">Trichostrongylus colubriformis</name>
    <name type="common">Black scour worm</name>
    <dbReference type="NCBI Taxonomy" id="6319"/>
    <lineage>
        <taxon>Eukaryota</taxon>
        <taxon>Metazoa</taxon>
        <taxon>Ecdysozoa</taxon>
        <taxon>Nematoda</taxon>
        <taxon>Chromadorea</taxon>
        <taxon>Rhabditida</taxon>
        <taxon>Rhabditina</taxon>
        <taxon>Rhabditomorpha</taxon>
        <taxon>Strongyloidea</taxon>
        <taxon>Trichostrongylidae</taxon>
        <taxon>Trichostrongylus</taxon>
    </lineage>
</organism>
<evidence type="ECO:0000313" key="1">
    <source>
        <dbReference type="EMBL" id="KAK5970527.1"/>
    </source>
</evidence>
<accession>A0AAN8FAM1</accession>
<comment type="caution">
    <text evidence="1">The sequence shown here is derived from an EMBL/GenBank/DDBJ whole genome shotgun (WGS) entry which is preliminary data.</text>
</comment>
<keyword evidence="2" id="KW-1185">Reference proteome</keyword>
<feature type="non-terminal residue" evidence="1">
    <location>
        <position position="354"/>
    </location>
</feature>
<dbReference type="AlphaFoldDB" id="A0AAN8FAM1"/>